<comment type="caution">
    <text evidence="2">The sequence shown here is derived from an EMBL/GenBank/DDBJ whole genome shotgun (WGS) entry which is preliminary data.</text>
</comment>
<feature type="compositionally biased region" description="Polar residues" evidence="1">
    <location>
        <begin position="121"/>
        <end position="133"/>
    </location>
</feature>
<proteinExistence type="predicted"/>
<dbReference type="RefSeq" id="WP_250593241.1">
    <property type="nucleotide sequence ID" value="NZ_JAMLJM010000009.1"/>
</dbReference>
<accession>A0ABT0TQS2</accession>
<protein>
    <submittedName>
        <fullName evidence="2">Transcriptional regulator</fullName>
    </submittedName>
</protein>
<sequence length="278" mass="32263">MNYIKHLTAYFDRVVDDHSLNPTHISLYIALFQFWNLNRFQNPISITRDEVMRISKICSKATYHKCMRELHEKGYVIYEPSYNPFKGSMLQMVNLSHELKPLKRSNKTNSKNKQVIEQEVNKQQTSSETATEQPLVSSINNINNTNNTNILNLGKSKNDLKKDGFKNQSAISLSEPVEGSKKKLREKKGEVIENAIPPQWQNVVQFFSECNVPEIEAQKYYNHFQSNGWLVSGKSKMKNWKAAARNWMLNSQKFNKTNTQPQPNHLHTSIQKNYAEPL</sequence>
<dbReference type="Proteomes" id="UP001317191">
    <property type="component" value="Unassembled WGS sequence"/>
</dbReference>
<organism evidence="2 3">
    <name type="scientific">Flavobacterium luminosum</name>
    <dbReference type="NCBI Taxonomy" id="2949086"/>
    <lineage>
        <taxon>Bacteria</taxon>
        <taxon>Pseudomonadati</taxon>
        <taxon>Bacteroidota</taxon>
        <taxon>Flavobacteriia</taxon>
        <taxon>Flavobacteriales</taxon>
        <taxon>Flavobacteriaceae</taxon>
        <taxon>Flavobacterium</taxon>
    </lineage>
</organism>
<name>A0ABT0TQS2_9FLAO</name>
<feature type="region of interest" description="Disordered" evidence="1">
    <location>
        <begin position="103"/>
        <end position="133"/>
    </location>
</feature>
<dbReference type="EMBL" id="JAMLJM010000009">
    <property type="protein sequence ID" value="MCL9809847.1"/>
    <property type="molecule type" value="Genomic_DNA"/>
</dbReference>
<evidence type="ECO:0000313" key="2">
    <source>
        <dbReference type="EMBL" id="MCL9809847.1"/>
    </source>
</evidence>
<feature type="region of interest" description="Disordered" evidence="1">
    <location>
        <begin position="255"/>
        <end position="278"/>
    </location>
</feature>
<gene>
    <name evidence="2" type="ORF">NAT50_10810</name>
</gene>
<keyword evidence="3" id="KW-1185">Reference proteome</keyword>
<reference evidence="2 3" key="1">
    <citation type="submission" date="2022-05" db="EMBL/GenBank/DDBJ databases">
        <title>Flavobacterium sp., isolated from activated sludge.</title>
        <authorList>
            <person name="Ran Q."/>
        </authorList>
    </citation>
    <scope>NUCLEOTIDE SEQUENCE [LARGE SCALE GENOMIC DNA]</scope>
    <source>
        <strain evidence="2 3">HXWNR70</strain>
    </source>
</reference>
<evidence type="ECO:0000313" key="3">
    <source>
        <dbReference type="Proteomes" id="UP001317191"/>
    </source>
</evidence>
<evidence type="ECO:0000256" key="1">
    <source>
        <dbReference type="SAM" id="MobiDB-lite"/>
    </source>
</evidence>
<feature type="compositionally biased region" description="Polar residues" evidence="1">
    <location>
        <begin position="255"/>
        <end position="272"/>
    </location>
</feature>